<dbReference type="Pfam" id="PF00005">
    <property type="entry name" value="ABC_tran"/>
    <property type="match status" value="1"/>
</dbReference>
<reference evidence="7" key="1">
    <citation type="submission" date="2013-06" db="EMBL/GenBank/DDBJ databases">
        <title>Complete Genome Sequence of Hyperthermophilic Palaeococcus pacificus DY20341T, Isolated from a Deep-Sea Hydrothermal Sediments.</title>
        <authorList>
            <person name="Zeng X."/>
            <person name="Shao Z."/>
        </authorList>
    </citation>
    <scope>NUCLEOTIDE SEQUENCE [LARGE SCALE GENOMIC DNA]</scope>
    <source>
        <strain evidence="7">DY20341</strain>
    </source>
</reference>
<keyword evidence="3" id="KW-0547">Nucleotide-binding</keyword>
<feature type="domain" description="ABC transporter" evidence="5">
    <location>
        <begin position="2"/>
        <end position="232"/>
    </location>
</feature>
<proteinExistence type="inferred from homology"/>
<dbReference type="PANTHER" id="PTHR42711">
    <property type="entry name" value="ABC TRANSPORTER ATP-BINDING PROTEIN"/>
    <property type="match status" value="1"/>
</dbReference>
<organism evidence="6 7">
    <name type="scientific">Palaeococcus pacificus DY20341</name>
    <dbReference type="NCBI Taxonomy" id="1343739"/>
    <lineage>
        <taxon>Archaea</taxon>
        <taxon>Methanobacteriati</taxon>
        <taxon>Methanobacteriota</taxon>
        <taxon>Thermococci</taxon>
        <taxon>Thermococcales</taxon>
        <taxon>Thermococcaceae</taxon>
        <taxon>Palaeococcus</taxon>
    </lineage>
</organism>
<dbReference type="InterPro" id="IPR050763">
    <property type="entry name" value="ABC_transporter_ATP-binding"/>
</dbReference>
<dbReference type="GO" id="GO:0016887">
    <property type="term" value="F:ATP hydrolysis activity"/>
    <property type="evidence" value="ECO:0007669"/>
    <property type="project" value="InterPro"/>
</dbReference>
<dbReference type="PANTHER" id="PTHR42711:SF5">
    <property type="entry name" value="ABC TRANSPORTER ATP-BINDING PROTEIN NATA"/>
    <property type="match status" value="1"/>
</dbReference>
<dbReference type="eggNOG" id="arCOG00194">
    <property type="taxonomic scope" value="Archaea"/>
</dbReference>
<dbReference type="InterPro" id="IPR003593">
    <property type="entry name" value="AAA+_ATPase"/>
</dbReference>
<gene>
    <name evidence="6" type="ORF">PAP_02505</name>
</gene>
<protein>
    <submittedName>
        <fullName evidence="6">ABC transporter</fullName>
    </submittedName>
</protein>
<comment type="similarity">
    <text evidence="1">Belongs to the ABC transporter superfamily.</text>
</comment>
<dbReference type="AlphaFoldDB" id="A0A075LRH2"/>
<evidence type="ECO:0000313" key="6">
    <source>
        <dbReference type="EMBL" id="AIF68929.1"/>
    </source>
</evidence>
<evidence type="ECO:0000313" key="7">
    <source>
        <dbReference type="Proteomes" id="UP000027981"/>
    </source>
</evidence>
<accession>A0A075LRH2</accession>
<keyword evidence="2" id="KW-0813">Transport</keyword>
<dbReference type="SUPFAM" id="SSF52540">
    <property type="entry name" value="P-loop containing nucleoside triphosphate hydrolases"/>
    <property type="match status" value="1"/>
</dbReference>
<dbReference type="HOGENOM" id="CLU_000604_1_2_2"/>
<dbReference type="InterPro" id="IPR003439">
    <property type="entry name" value="ABC_transporter-like_ATP-bd"/>
</dbReference>
<sequence length="253" mass="28055">MIEVDGLVKKFGDTLAIDGISFTVYDGEIYGLLGPNGSGKSTTMKILSGILRPTEGKVLVGGIDVAKNPLEVKKIVGYVPETPILYESLTPSELFNFVGSIRGIPKNKLEERVNYFVKAFGIEEYLEQFIGTLSFGTQQKVSLITALLHDPHVLILDEAMNGLDPKTARILRELLLEFKREGRSIVFSTHVLPLAEMICDRIGVIYKGKIIAEGTINELKEKAHEENLEDIFLKLTESKDEIYGIVQALKESL</sequence>
<dbReference type="KEGG" id="ppac:PAP_02505"/>
<dbReference type="SMART" id="SM00382">
    <property type="entry name" value="AAA"/>
    <property type="match status" value="1"/>
</dbReference>
<keyword evidence="7" id="KW-1185">Reference proteome</keyword>
<evidence type="ECO:0000259" key="5">
    <source>
        <dbReference type="PROSITE" id="PS50893"/>
    </source>
</evidence>
<dbReference type="InterPro" id="IPR027417">
    <property type="entry name" value="P-loop_NTPase"/>
</dbReference>
<name>A0A075LRH2_9EURY</name>
<dbReference type="Proteomes" id="UP000027981">
    <property type="component" value="Chromosome"/>
</dbReference>
<dbReference type="EMBL" id="CP006019">
    <property type="protein sequence ID" value="AIF68929.1"/>
    <property type="molecule type" value="Genomic_DNA"/>
</dbReference>
<dbReference type="PROSITE" id="PS50893">
    <property type="entry name" value="ABC_TRANSPORTER_2"/>
    <property type="match status" value="1"/>
</dbReference>
<evidence type="ECO:0000256" key="4">
    <source>
        <dbReference type="ARBA" id="ARBA00022840"/>
    </source>
</evidence>
<reference evidence="6 7" key="2">
    <citation type="journal article" date="2015" name="Genome Announc.">
        <title>Complete Genome Sequence of Hyperthermophilic Piezophilic Archaeon Palaeococcus pacificus DY20341T, Isolated from Deep-Sea Hydrothermal Sediments.</title>
        <authorList>
            <person name="Zeng X."/>
            <person name="Jebbar M."/>
            <person name="Shao Z."/>
        </authorList>
    </citation>
    <scope>NUCLEOTIDE SEQUENCE [LARGE SCALE GENOMIC DNA]</scope>
    <source>
        <strain evidence="6 7">DY20341</strain>
    </source>
</reference>
<keyword evidence="4" id="KW-0067">ATP-binding</keyword>
<dbReference type="GeneID" id="24841629"/>
<dbReference type="OrthoDB" id="87732at2157"/>
<evidence type="ECO:0000256" key="2">
    <source>
        <dbReference type="ARBA" id="ARBA00022448"/>
    </source>
</evidence>
<evidence type="ECO:0000256" key="1">
    <source>
        <dbReference type="ARBA" id="ARBA00005417"/>
    </source>
</evidence>
<dbReference type="CDD" id="cd03230">
    <property type="entry name" value="ABC_DR_subfamily_A"/>
    <property type="match status" value="1"/>
</dbReference>
<dbReference type="GO" id="GO:0005524">
    <property type="term" value="F:ATP binding"/>
    <property type="evidence" value="ECO:0007669"/>
    <property type="project" value="UniProtKB-KW"/>
</dbReference>
<dbReference type="Gene3D" id="3.40.50.300">
    <property type="entry name" value="P-loop containing nucleotide triphosphate hydrolases"/>
    <property type="match status" value="1"/>
</dbReference>
<dbReference type="STRING" id="1343739.PAP_02505"/>
<dbReference type="RefSeq" id="WP_048164539.1">
    <property type="nucleotide sequence ID" value="NZ_CP006019.1"/>
</dbReference>
<evidence type="ECO:0000256" key="3">
    <source>
        <dbReference type="ARBA" id="ARBA00022741"/>
    </source>
</evidence>